<sequence length="65" mass="7335">MAQRYDAAPTLSNSLRLSLHRKGGLDFVTHITLYLEGHTPRTHNVRREGPQHDCHHHNALDPGMG</sequence>
<reference evidence="2 3" key="1">
    <citation type="submission" date="2018-07" db="EMBL/GenBank/DDBJ databases">
        <title>Sequencing the genomes of 1000 actinobacteria strains.</title>
        <authorList>
            <person name="Klenk H.-P."/>
        </authorList>
    </citation>
    <scope>NUCLEOTIDE SEQUENCE [LARGE SCALE GENOMIC DNA]</scope>
    <source>
        <strain evidence="2 3">DSM 14442</strain>
    </source>
</reference>
<proteinExistence type="predicted"/>
<feature type="compositionally biased region" description="Basic and acidic residues" evidence="1">
    <location>
        <begin position="45"/>
        <end position="59"/>
    </location>
</feature>
<protein>
    <submittedName>
        <fullName evidence="2">Uncharacterized protein</fullName>
    </submittedName>
</protein>
<evidence type="ECO:0000256" key="1">
    <source>
        <dbReference type="SAM" id="MobiDB-lite"/>
    </source>
</evidence>
<dbReference type="Proteomes" id="UP000256727">
    <property type="component" value="Unassembled WGS sequence"/>
</dbReference>
<feature type="region of interest" description="Disordered" evidence="1">
    <location>
        <begin position="41"/>
        <end position="65"/>
    </location>
</feature>
<name>A0A3D9LEG9_9MICC</name>
<evidence type="ECO:0000313" key="2">
    <source>
        <dbReference type="EMBL" id="REE04768.1"/>
    </source>
</evidence>
<gene>
    <name evidence="2" type="ORF">C8E99_2620</name>
</gene>
<accession>A0A3D9LEG9</accession>
<evidence type="ECO:0000313" key="3">
    <source>
        <dbReference type="Proteomes" id="UP000256727"/>
    </source>
</evidence>
<comment type="caution">
    <text evidence="2">The sequence shown here is derived from an EMBL/GenBank/DDBJ whole genome shotgun (WGS) entry which is preliminary data.</text>
</comment>
<dbReference type="EMBL" id="QREH01000001">
    <property type="protein sequence ID" value="REE04768.1"/>
    <property type="molecule type" value="Genomic_DNA"/>
</dbReference>
<dbReference type="AlphaFoldDB" id="A0A3D9LEG9"/>
<keyword evidence="3" id="KW-1185">Reference proteome</keyword>
<organism evidence="2 3">
    <name type="scientific">Citricoccus muralis</name>
    <dbReference type="NCBI Taxonomy" id="169134"/>
    <lineage>
        <taxon>Bacteria</taxon>
        <taxon>Bacillati</taxon>
        <taxon>Actinomycetota</taxon>
        <taxon>Actinomycetes</taxon>
        <taxon>Micrococcales</taxon>
        <taxon>Micrococcaceae</taxon>
        <taxon>Citricoccus</taxon>
    </lineage>
</organism>